<dbReference type="EMBL" id="UINC01001653">
    <property type="protein sequence ID" value="SUZ85828.1"/>
    <property type="molecule type" value="Genomic_DNA"/>
</dbReference>
<evidence type="ECO:0000259" key="13">
    <source>
        <dbReference type="SMART" id="SM01329"/>
    </source>
</evidence>
<keyword evidence="6" id="KW-0028">Amino-acid biosynthesis</keyword>
<comment type="cofactor">
    <cofactor evidence="2">
        <name>Mg(2+)</name>
        <dbReference type="ChEBI" id="CHEBI:18420"/>
    </cofactor>
</comment>
<evidence type="ECO:0000256" key="11">
    <source>
        <dbReference type="ARBA" id="ARBA00023211"/>
    </source>
</evidence>
<reference evidence="14" key="1">
    <citation type="submission" date="2018-05" db="EMBL/GenBank/DDBJ databases">
        <authorList>
            <person name="Lanie J.A."/>
            <person name="Ng W.-L."/>
            <person name="Kazmierczak K.M."/>
            <person name="Andrzejewski T.M."/>
            <person name="Davidsen T.M."/>
            <person name="Wayne K.J."/>
            <person name="Tettelin H."/>
            <person name="Glass J.I."/>
            <person name="Rusch D."/>
            <person name="Podicherti R."/>
            <person name="Tsui H.-C.T."/>
            <person name="Winkler M.E."/>
        </authorList>
    </citation>
    <scope>NUCLEOTIDE SEQUENCE</scope>
</reference>
<evidence type="ECO:0000256" key="8">
    <source>
        <dbReference type="ARBA" id="ARBA00022842"/>
    </source>
</evidence>
<dbReference type="GO" id="GO:0000287">
    <property type="term" value="F:magnesium ion binding"/>
    <property type="evidence" value="ECO:0007669"/>
    <property type="project" value="InterPro"/>
</dbReference>
<dbReference type="NCBIfam" id="TIGR00169">
    <property type="entry name" value="leuB"/>
    <property type="match status" value="1"/>
</dbReference>
<dbReference type="EC" id="1.1.1.85" evidence="4"/>
<evidence type="ECO:0000256" key="10">
    <source>
        <dbReference type="ARBA" id="ARBA00023027"/>
    </source>
</evidence>
<proteinExistence type="inferred from homology"/>
<evidence type="ECO:0000256" key="12">
    <source>
        <dbReference type="ARBA" id="ARBA00023304"/>
    </source>
</evidence>
<sequence length="333" mass="36378">MVLLDQKYSLDLEVSEGLLGGIAYDQTGDPLPNETLEKAKENEAILLGAVGGPKWDQISSEKRPEKGLLGMRSEFDFFANLRPAILSKELVSASTLKEEKVADLDLLIVRELTGGIYFGEPRGKVKGSEEVLNTMRYSKDEITRIGRVAFEAARKRSGKLCSVDKANVLEVSSFWRNIISELSHEYPDVELSHMLVDNAAMQLVREPKQFDVIVTGNLFGDILSDIAAMLTGSIGMLPSASLNDTNKGLYEPVHGSAPDIAGKDLANPIASILSVAMMMRYTFEEEKVALAIEQAVESVLALGQRTQDIAGKKDEVIGTSEMGQLVLKEIESN</sequence>
<dbReference type="GO" id="GO:0051287">
    <property type="term" value="F:NAD binding"/>
    <property type="evidence" value="ECO:0007669"/>
    <property type="project" value="InterPro"/>
</dbReference>
<dbReference type="FunFam" id="3.40.718.10:FF:000006">
    <property type="entry name" value="3-isopropylmalate dehydrogenase"/>
    <property type="match status" value="1"/>
</dbReference>
<accession>A0A381R4P5</accession>
<dbReference type="Pfam" id="PF00180">
    <property type="entry name" value="Iso_dh"/>
    <property type="match status" value="1"/>
</dbReference>
<dbReference type="InterPro" id="IPR004429">
    <property type="entry name" value="Isopropylmalate_DH"/>
</dbReference>
<evidence type="ECO:0000256" key="7">
    <source>
        <dbReference type="ARBA" id="ARBA00022723"/>
    </source>
</evidence>
<evidence type="ECO:0000256" key="2">
    <source>
        <dbReference type="ARBA" id="ARBA00001946"/>
    </source>
</evidence>
<gene>
    <name evidence="14" type="ORF">METZ01_LOCUS38682</name>
</gene>
<dbReference type="PROSITE" id="PS00470">
    <property type="entry name" value="IDH_IMDH"/>
    <property type="match status" value="1"/>
</dbReference>
<dbReference type="PANTHER" id="PTHR42979">
    <property type="entry name" value="3-ISOPROPYLMALATE DEHYDROGENASE"/>
    <property type="match status" value="1"/>
</dbReference>
<evidence type="ECO:0000256" key="1">
    <source>
        <dbReference type="ARBA" id="ARBA00001936"/>
    </source>
</evidence>
<evidence type="ECO:0000256" key="3">
    <source>
        <dbReference type="ARBA" id="ARBA00011738"/>
    </source>
</evidence>
<keyword evidence="5" id="KW-0432">Leucine biosynthesis</keyword>
<evidence type="ECO:0000313" key="14">
    <source>
        <dbReference type="EMBL" id="SUZ85828.1"/>
    </source>
</evidence>
<dbReference type="PANTHER" id="PTHR42979:SF1">
    <property type="entry name" value="3-ISOPROPYLMALATE DEHYDROGENASE"/>
    <property type="match status" value="1"/>
</dbReference>
<evidence type="ECO:0000256" key="9">
    <source>
        <dbReference type="ARBA" id="ARBA00023002"/>
    </source>
</evidence>
<dbReference type="AlphaFoldDB" id="A0A381R4P5"/>
<dbReference type="SMART" id="SM01329">
    <property type="entry name" value="Iso_dh"/>
    <property type="match status" value="1"/>
</dbReference>
<dbReference type="Gene3D" id="3.40.718.10">
    <property type="entry name" value="Isopropylmalate Dehydrogenase"/>
    <property type="match status" value="1"/>
</dbReference>
<keyword evidence="11" id="KW-0464">Manganese</keyword>
<dbReference type="InterPro" id="IPR019818">
    <property type="entry name" value="IsoCit/isopropylmalate_DH_CS"/>
</dbReference>
<dbReference type="HAMAP" id="MF_01033">
    <property type="entry name" value="LeuB_type1"/>
    <property type="match status" value="1"/>
</dbReference>
<keyword evidence="8" id="KW-0460">Magnesium</keyword>
<evidence type="ECO:0000256" key="6">
    <source>
        <dbReference type="ARBA" id="ARBA00022605"/>
    </source>
</evidence>
<comment type="cofactor">
    <cofactor evidence="1">
        <name>Mn(2+)</name>
        <dbReference type="ChEBI" id="CHEBI:29035"/>
    </cofactor>
</comment>
<dbReference type="GO" id="GO:0003862">
    <property type="term" value="F:3-isopropylmalate dehydrogenase activity"/>
    <property type="evidence" value="ECO:0007669"/>
    <property type="project" value="UniProtKB-EC"/>
</dbReference>
<dbReference type="GO" id="GO:0009098">
    <property type="term" value="P:L-leucine biosynthetic process"/>
    <property type="evidence" value="ECO:0007669"/>
    <property type="project" value="UniProtKB-KW"/>
</dbReference>
<comment type="subunit">
    <text evidence="3">Homodimer.</text>
</comment>
<organism evidence="14">
    <name type="scientific">marine metagenome</name>
    <dbReference type="NCBI Taxonomy" id="408172"/>
    <lineage>
        <taxon>unclassified sequences</taxon>
        <taxon>metagenomes</taxon>
        <taxon>ecological metagenomes</taxon>
    </lineage>
</organism>
<keyword evidence="12" id="KW-0100">Branched-chain amino acid biosynthesis</keyword>
<dbReference type="InterPro" id="IPR024084">
    <property type="entry name" value="IsoPropMal-DH-like_dom"/>
</dbReference>
<keyword evidence="7" id="KW-0479">Metal-binding</keyword>
<keyword evidence="10" id="KW-0520">NAD</keyword>
<feature type="domain" description="Isopropylmalate dehydrogenase-like" evidence="13">
    <location>
        <begin position="3"/>
        <end position="326"/>
    </location>
</feature>
<dbReference type="SUPFAM" id="SSF53659">
    <property type="entry name" value="Isocitrate/Isopropylmalate dehydrogenase-like"/>
    <property type="match status" value="1"/>
</dbReference>
<name>A0A381R4P5_9ZZZZ</name>
<evidence type="ECO:0000256" key="5">
    <source>
        <dbReference type="ARBA" id="ARBA00022430"/>
    </source>
</evidence>
<keyword evidence="9" id="KW-0560">Oxidoreductase</keyword>
<dbReference type="GO" id="GO:0005829">
    <property type="term" value="C:cytosol"/>
    <property type="evidence" value="ECO:0007669"/>
    <property type="project" value="TreeGrafter"/>
</dbReference>
<protein>
    <recommendedName>
        <fullName evidence="4">3-isopropylmalate dehydrogenase</fullName>
        <ecNumber evidence="4">1.1.1.85</ecNumber>
    </recommendedName>
</protein>
<evidence type="ECO:0000256" key="4">
    <source>
        <dbReference type="ARBA" id="ARBA00013101"/>
    </source>
</evidence>